<comment type="caution">
    <text evidence="6">The sequence shown here is derived from an EMBL/GenBank/DDBJ whole genome shotgun (WGS) entry which is preliminary data.</text>
</comment>
<dbReference type="Pfam" id="PF00440">
    <property type="entry name" value="TetR_N"/>
    <property type="match status" value="1"/>
</dbReference>
<sequence length="190" mass="20938">MSAPTRTDTPRRPGGRSARVQSAVYTAVGELVSEGCRETMTIPQVAERAGVNPTSIYRRWGVMEALLEEVAVAALTKDEPLPDTGTISGDLREWATVIVDDITRPQRTTYLRAMVGARKEIGACPCWDTRNGQLQLMIDRARQRGEDVPSVRRALDHIVAPLYHHVVFGLPADRDYAHLLVGDVMAMGDD</sequence>
<dbReference type="InterPro" id="IPR001647">
    <property type="entry name" value="HTH_TetR"/>
</dbReference>
<evidence type="ECO:0000256" key="4">
    <source>
        <dbReference type="PROSITE-ProRule" id="PRU00335"/>
    </source>
</evidence>
<dbReference type="EMBL" id="JAPWIE010000012">
    <property type="protein sequence ID" value="MCZ4553729.1"/>
    <property type="molecule type" value="Genomic_DNA"/>
</dbReference>
<keyword evidence="7" id="KW-1185">Reference proteome</keyword>
<dbReference type="SUPFAM" id="SSF46689">
    <property type="entry name" value="Homeodomain-like"/>
    <property type="match status" value="1"/>
</dbReference>
<dbReference type="Proteomes" id="UP001067235">
    <property type="component" value="Unassembled WGS sequence"/>
</dbReference>
<gene>
    <name evidence="6" type="ORF">O4213_27320</name>
</gene>
<dbReference type="Pfam" id="PF16859">
    <property type="entry name" value="TetR_C_11"/>
    <property type="match status" value="1"/>
</dbReference>
<accession>A0ABT4N379</accession>
<organism evidence="6 7">
    <name type="scientific">Gordonia rubripertincta</name>
    <name type="common">Rhodococcus corallinus</name>
    <dbReference type="NCBI Taxonomy" id="36822"/>
    <lineage>
        <taxon>Bacteria</taxon>
        <taxon>Bacillati</taxon>
        <taxon>Actinomycetota</taxon>
        <taxon>Actinomycetes</taxon>
        <taxon>Mycobacteriales</taxon>
        <taxon>Gordoniaceae</taxon>
        <taxon>Gordonia</taxon>
    </lineage>
</organism>
<keyword evidence="2 4" id="KW-0238">DNA-binding</keyword>
<protein>
    <submittedName>
        <fullName evidence="6">TetR/AcrR family transcriptional regulator</fullName>
    </submittedName>
</protein>
<dbReference type="Gene3D" id="1.10.10.60">
    <property type="entry name" value="Homeodomain-like"/>
    <property type="match status" value="1"/>
</dbReference>
<keyword evidence="3" id="KW-0804">Transcription</keyword>
<evidence type="ECO:0000313" key="6">
    <source>
        <dbReference type="EMBL" id="MCZ4553729.1"/>
    </source>
</evidence>
<evidence type="ECO:0000313" key="7">
    <source>
        <dbReference type="Proteomes" id="UP001067235"/>
    </source>
</evidence>
<evidence type="ECO:0000259" key="5">
    <source>
        <dbReference type="PROSITE" id="PS50977"/>
    </source>
</evidence>
<feature type="domain" description="HTH tetR-type" evidence="5">
    <location>
        <begin position="18"/>
        <end position="78"/>
    </location>
</feature>
<dbReference type="Gene3D" id="1.10.357.10">
    <property type="entry name" value="Tetracycline Repressor, domain 2"/>
    <property type="match status" value="1"/>
</dbReference>
<evidence type="ECO:0000256" key="3">
    <source>
        <dbReference type="ARBA" id="ARBA00023163"/>
    </source>
</evidence>
<name>A0ABT4N379_GORRU</name>
<dbReference type="InterPro" id="IPR011075">
    <property type="entry name" value="TetR_C"/>
</dbReference>
<dbReference type="SUPFAM" id="SSF48498">
    <property type="entry name" value="Tetracyclin repressor-like, C-terminal domain"/>
    <property type="match status" value="1"/>
</dbReference>
<keyword evidence="1" id="KW-0805">Transcription regulation</keyword>
<evidence type="ECO:0000256" key="2">
    <source>
        <dbReference type="ARBA" id="ARBA00023125"/>
    </source>
</evidence>
<dbReference type="PROSITE" id="PS50977">
    <property type="entry name" value="HTH_TETR_2"/>
    <property type="match status" value="1"/>
</dbReference>
<dbReference type="InterPro" id="IPR036271">
    <property type="entry name" value="Tet_transcr_reg_TetR-rel_C_sf"/>
</dbReference>
<evidence type="ECO:0000256" key="1">
    <source>
        <dbReference type="ARBA" id="ARBA00023015"/>
    </source>
</evidence>
<proteinExistence type="predicted"/>
<reference evidence="6" key="1">
    <citation type="submission" date="2022-12" db="EMBL/GenBank/DDBJ databases">
        <authorList>
            <person name="Krivoruchko A.V."/>
            <person name="Elkin A."/>
        </authorList>
    </citation>
    <scope>NUCLEOTIDE SEQUENCE</scope>
    <source>
        <strain evidence="6">IEGM 1388</strain>
    </source>
</reference>
<dbReference type="InterPro" id="IPR009057">
    <property type="entry name" value="Homeodomain-like_sf"/>
</dbReference>
<feature type="DNA-binding region" description="H-T-H motif" evidence="4">
    <location>
        <begin position="41"/>
        <end position="60"/>
    </location>
</feature>